<organism evidence="2">
    <name type="scientific">Cucumis melo</name>
    <name type="common">Muskmelon</name>
    <dbReference type="NCBI Taxonomy" id="3656"/>
    <lineage>
        <taxon>Eukaryota</taxon>
        <taxon>Viridiplantae</taxon>
        <taxon>Streptophyta</taxon>
        <taxon>Embryophyta</taxon>
        <taxon>Tracheophyta</taxon>
        <taxon>Spermatophyta</taxon>
        <taxon>Magnoliopsida</taxon>
        <taxon>eudicotyledons</taxon>
        <taxon>Gunneridae</taxon>
        <taxon>Pentapetalae</taxon>
        <taxon>rosids</taxon>
        <taxon>fabids</taxon>
        <taxon>Cucurbitales</taxon>
        <taxon>Cucurbitaceae</taxon>
        <taxon>Benincaseae</taxon>
        <taxon>Cucumis</taxon>
    </lineage>
</organism>
<feature type="transmembrane region" description="Helical" evidence="1">
    <location>
        <begin position="79"/>
        <end position="100"/>
    </location>
</feature>
<evidence type="ECO:0000256" key="1">
    <source>
        <dbReference type="SAM" id="Phobius"/>
    </source>
</evidence>
<reference evidence="2" key="1">
    <citation type="submission" date="2023-03" db="UniProtKB">
        <authorList>
            <consortium name="EnsemblPlants"/>
        </authorList>
    </citation>
    <scope>IDENTIFICATION</scope>
</reference>
<accession>A0A9I9E7B2</accession>
<name>A0A9I9E7B2_CUCME</name>
<dbReference type="AlphaFoldDB" id="A0A9I9E7B2"/>
<proteinExistence type="predicted"/>
<dbReference type="Gramene" id="MELO3C029707.2.1">
    <property type="protein sequence ID" value="MELO3C029707.2.1"/>
    <property type="gene ID" value="MELO3C029707.2"/>
</dbReference>
<keyword evidence="1" id="KW-0812">Transmembrane</keyword>
<keyword evidence="1" id="KW-0472">Membrane</keyword>
<sequence>MNVKGMRNNGSQQTKKEIGTRLGLVEHHTNTIPLCGLRQLINSRPNNSFVGLITYLTAKLAHTCAINVSDTDASFLMPFFSHFSFSPLIPFLIFCVHTILRSQGRTVPSGSYGHPIRFLCTITLHNQMLQKRKRKVIIDGGRIFSGNCIYRH</sequence>
<dbReference type="EnsemblPlants" id="MELO3C029707.2.1">
    <property type="protein sequence ID" value="MELO3C029707.2.1"/>
    <property type="gene ID" value="MELO3C029707.2"/>
</dbReference>
<evidence type="ECO:0000313" key="2">
    <source>
        <dbReference type="EnsemblPlants" id="MELO3C029707.2.1"/>
    </source>
</evidence>
<keyword evidence="1" id="KW-1133">Transmembrane helix</keyword>
<protein>
    <submittedName>
        <fullName evidence="2">Uncharacterized protein</fullName>
    </submittedName>
</protein>